<dbReference type="InterPro" id="IPR006224">
    <property type="entry name" value="PsdUridine_synth_RluA-like_CS"/>
</dbReference>
<keyword evidence="9" id="KW-1185">Reference proteome</keyword>
<dbReference type="Pfam" id="PF01479">
    <property type="entry name" value="S4"/>
    <property type="match status" value="1"/>
</dbReference>
<evidence type="ECO:0000256" key="6">
    <source>
        <dbReference type="RuleBase" id="RU362028"/>
    </source>
</evidence>
<dbReference type="Gene3D" id="3.30.2350.10">
    <property type="entry name" value="Pseudouridine synthase"/>
    <property type="match status" value="1"/>
</dbReference>
<dbReference type="STRING" id="307486.GCA_000807215_02068"/>
<feature type="active site" evidence="4">
    <location>
        <position position="163"/>
    </location>
</feature>
<gene>
    <name evidence="8" type="primary">rluD</name>
    <name evidence="8" type="ORF">Ttaiw_01367</name>
</gene>
<dbReference type="SMART" id="SM00363">
    <property type="entry name" value="S4"/>
    <property type="match status" value="1"/>
</dbReference>
<dbReference type="OrthoDB" id="9785808at2"/>
<dbReference type="GO" id="GO:0000455">
    <property type="term" value="P:enzyme-directed rRNA pseudouridine synthesis"/>
    <property type="evidence" value="ECO:0007669"/>
    <property type="project" value="TreeGrafter"/>
</dbReference>
<dbReference type="EC" id="5.4.99.-" evidence="6"/>
<dbReference type="Pfam" id="PF00849">
    <property type="entry name" value="PseudoU_synth_2"/>
    <property type="match status" value="1"/>
</dbReference>
<name>A0A554X7Z0_9BURK</name>
<dbReference type="GO" id="GO:0160140">
    <property type="term" value="F:23S rRNA pseudouridine(1911/1915/1917) synthase activity"/>
    <property type="evidence" value="ECO:0007669"/>
    <property type="project" value="UniProtKB-EC"/>
</dbReference>
<comment type="caution">
    <text evidence="8">The sequence shown here is derived from an EMBL/GenBank/DDBJ whole genome shotgun (WGS) entry which is preliminary data.</text>
</comment>
<dbReference type="AlphaFoldDB" id="A0A554X7Z0"/>
<dbReference type="PROSITE" id="PS50889">
    <property type="entry name" value="S4"/>
    <property type="match status" value="1"/>
</dbReference>
<dbReference type="EMBL" id="VJOM01000012">
    <property type="protein sequence ID" value="TSE31948.1"/>
    <property type="molecule type" value="Genomic_DNA"/>
</dbReference>
<dbReference type="Gene3D" id="3.10.290.10">
    <property type="entry name" value="RNA-binding S4 domain"/>
    <property type="match status" value="1"/>
</dbReference>
<comment type="similarity">
    <text evidence="1 6">Belongs to the pseudouridine synthase RluA family.</text>
</comment>
<keyword evidence="2 6" id="KW-0413">Isomerase</keyword>
<dbReference type="PROSITE" id="PS01129">
    <property type="entry name" value="PSI_RLU"/>
    <property type="match status" value="1"/>
</dbReference>
<comment type="catalytic activity">
    <reaction evidence="6">
        <text>a uridine in RNA = a pseudouridine in RNA</text>
        <dbReference type="Rhea" id="RHEA:48348"/>
        <dbReference type="Rhea" id="RHEA-COMP:12068"/>
        <dbReference type="Rhea" id="RHEA-COMP:12069"/>
        <dbReference type="ChEBI" id="CHEBI:65314"/>
        <dbReference type="ChEBI" id="CHEBI:65315"/>
    </reaction>
</comment>
<evidence type="ECO:0000256" key="2">
    <source>
        <dbReference type="ARBA" id="ARBA00023235"/>
    </source>
</evidence>
<evidence type="ECO:0000256" key="4">
    <source>
        <dbReference type="PIRSR" id="PIRSR606225-1"/>
    </source>
</evidence>
<dbReference type="NCBIfam" id="TIGR00005">
    <property type="entry name" value="rluA_subfam"/>
    <property type="match status" value="1"/>
</dbReference>
<sequence>MVTKIIEVGATSEAWPDEADEAGGAGAEWRTFTVEADGHGERLDRWLARRVPEVSRSHIQHLIDTGAVQLGGAPCAKPARRLRVGEAVAIELRPTAQAQAFVPQAMALPIVFEDAHLLVIDKPAGLVVHPAAGHWSGTLLNGLLAHHAGAVALPRAGIVHRLDKDTSGLMVVAKTARAFEALVAMIAARTVRRIYVALAQGPWRAADELSIDQPIGRDPRQRLRMAVHPTGSTAAKPARTDVRRLDGGQGSQAAWVLLGCRLHTGRTHQIRVHLASLGAPLVGDALYGGCAALGLSRQALHAARLGLRHPVDGRWLAFESALPPDIADAVRTAGLHYNPALLWDARADDADGPDASA</sequence>
<evidence type="ECO:0000259" key="7">
    <source>
        <dbReference type="SMART" id="SM00363"/>
    </source>
</evidence>
<dbReference type="InterPro" id="IPR006145">
    <property type="entry name" value="PsdUridine_synth_RsuA/RluA"/>
</dbReference>
<evidence type="ECO:0000313" key="8">
    <source>
        <dbReference type="EMBL" id="TSE31948.1"/>
    </source>
</evidence>
<dbReference type="PANTHER" id="PTHR21600:SF44">
    <property type="entry name" value="RIBOSOMAL LARGE SUBUNIT PSEUDOURIDINE SYNTHASE D"/>
    <property type="match status" value="1"/>
</dbReference>
<dbReference type="InterPro" id="IPR036986">
    <property type="entry name" value="S4_RNA-bd_sf"/>
</dbReference>
<protein>
    <recommendedName>
        <fullName evidence="6">Pseudouridine synthase</fullName>
        <ecNumber evidence="6">5.4.99.-</ecNumber>
    </recommendedName>
</protein>
<accession>A0A554X7Z0</accession>
<dbReference type="CDD" id="cd02869">
    <property type="entry name" value="PseudoU_synth_RluA_like"/>
    <property type="match status" value="1"/>
</dbReference>
<dbReference type="SUPFAM" id="SSF55120">
    <property type="entry name" value="Pseudouridine synthase"/>
    <property type="match status" value="1"/>
</dbReference>
<dbReference type="InterPro" id="IPR050188">
    <property type="entry name" value="RluA_PseudoU_synthase"/>
</dbReference>
<keyword evidence="5" id="KW-0694">RNA-binding</keyword>
<proteinExistence type="inferred from homology"/>
<dbReference type="Proteomes" id="UP000317763">
    <property type="component" value="Unassembled WGS sequence"/>
</dbReference>
<feature type="domain" description="RNA-binding S4" evidence="7">
    <location>
        <begin position="41"/>
        <end position="101"/>
    </location>
</feature>
<dbReference type="SUPFAM" id="SSF55174">
    <property type="entry name" value="Alpha-L RNA-binding motif"/>
    <property type="match status" value="1"/>
</dbReference>
<evidence type="ECO:0000256" key="5">
    <source>
        <dbReference type="PROSITE-ProRule" id="PRU00182"/>
    </source>
</evidence>
<dbReference type="InterPro" id="IPR020103">
    <property type="entry name" value="PsdUridine_synth_cat_dom_sf"/>
</dbReference>
<dbReference type="CDD" id="cd00165">
    <property type="entry name" value="S4"/>
    <property type="match status" value="1"/>
</dbReference>
<dbReference type="InterPro" id="IPR002942">
    <property type="entry name" value="S4_RNA-bd"/>
</dbReference>
<dbReference type="InterPro" id="IPR006225">
    <property type="entry name" value="PsdUridine_synth_RluC/D"/>
</dbReference>
<dbReference type="PANTHER" id="PTHR21600">
    <property type="entry name" value="MITOCHONDRIAL RNA PSEUDOURIDINE SYNTHASE"/>
    <property type="match status" value="1"/>
</dbReference>
<dbReference type="GO" id="GO:0003723">
    <property type="term" value="F:RNA binding"/>
    <property type="evidence" value="ECO:0007669"/>
    <property type="project" value="UniProtKB-KW"/>
</dbReference>
<organism evidence="8 9">
    <name type="scientific">Tepidimonas taiwanensis</name>
    <dbReference type="NCBI Taxonomy" id="307486"/>
    <lineage>
        <taxon>Bacteria</taxon>
        <taxon>Pseudomonadati</taxon>
        <taxon>Pseudomonadota</taxon>
        <taxon>Betaproteobacteria</taxon>
        <taxon>Burkholderiales</taxon>
        <taxon>Tepidimonas</taxon>
    </lineage>
</organism>
<evidence type="ECO:0000256" key="1">
    <source>
        <dbReference type="ARBA" id="ARBA00010876"/>
    </source>
</evidence>
<evidence type="ECO:0000313" key="9">
    <source>
        <dbReference type="Proteomes" id="UP000317763"/>
    </source>
</evidence>
<comment type="catalytic activity">
    <reaction evidence="3">
        <text>uridine(1911/1915/1917) in 23S rRNA = pseudouridine(1911/1915/1917) in 23S rRNA</text>
        <dbReference type="Rhea" id="RHEA:42524"/>
        <dbReference type="Rhea" id="RHEA-COMP:10097"/>
        <dbReference type="Rhea" id="RHEA-COMP:10098"/>
        <dbReference type="ChEBI" id="CHEBI:65314"/>
        <dbReference type="ChEBI" id="CHEBI:65315"/>
        <dbReference type="EC" id="5.4.99.23"/>
    </reaction>
</comment>
<dbReference type="RefSeq" id="WP_052231623.1">
    <property type="nucleotide sequence ID" value="NZ_CP083911.1"/>
</dbReference>
<comment type="function">
    <text evidence="6">Responsible for synthesis of pseudouridine from uracil.</text>
</comment>
<evidence type="ECO:0000256" key="3">
    <source>
        <dbReference type="ARBA" id="ARBA00036882"/>
    </source>
</evidence>
<reference evidence="8 9" key="1">
    <citation type="submission" date="2019-07" db="EMBL/GenBank/DDBJ databases">
        <title>Tepidimonas taiwanensis I1-1 draft genome.</title>
        <authorList>
            <person name="Da Costa M.S."/>
            <person name="Froufe H.J.C."/>
            <person name="Egas C."/>
            <person name="Albuquerque L."/>
        </authorList>
    </citation>
    <scope>NUCLEOTIDE SEQUENCE [LARGE SCALE GENOMIC DNA]</scope>
    <source>
        <strain evidence="8 9">I1-1</strain>
    </source>
</reference>